<evidence type="ECO:0000313" key="9">
    <source>
        <dbReference type="Proteomes" id="UP000070352"/>
    </source>
</evidence>
<evidence type="ECO:0000256" key="4">
    <source>
        <dbReference type="ARBA" id="ARBA00022692"/>
    </source>
</evidence>
<dbReference type="STRING" id="1413211.U473_10620"/>
<accession>A0A135L602</accession>
<evidence type="ECO:0000256" key="7">
    <source>
        <dbReference type="HAMAP-Rule" id="MF_01147"/>
    </source>
</evidence>
<keyword evidence="8" id="KW-0449">Lipoprotein</keyword>
<keyword evidence="2 7" id="KW-1003">Cell membrane</keyword>
<evidence type="ECO:0000256" key="3">
    <source>
        <dbReference type="ARBA" id="ARBA00022679"/>
    </source>
</evidence>
<dbReference type="PANTHER" id="PTHR30589:SF0">
    <property type="entry name" value="PHOSPHATIDYLGLYCEROL--PROLIPOPROTEIN DIACYLGLYCERYL TRANSFERASE"/>
    <property type="match status" value="1"/>
</dbReference>
<feature type="transmembrane region" description="Helical" evidence="7">
    <location>
        <begin position="201"/>
        <end position="220"/>
    </location>
</feature>
<dbReference type="PANTHER" id="PTHR30589">
    <property type="entry name" value="PROLIPOPROTEIN DIACYLGLYCERYL TRANSFERASE"/>
    <property type="match status" value="1"/>
</dbReference>
<feature type="transmembrane region" description="Helical" evidence="7">
    <location>
        <begin position="177"/>
        <end position="195"/>
    </location>
</feature>
<organism evidence="8 9">
    <name type="scientific">Tepidibacillus decaturensis</name>
    <dbReference type="NCBI Taxonomy" id="1413211"/>
    <lineage>
        <taxon>Bacteria</taxon>
        <taxon>Bacillati</taxon>
        <taxon>Bacillota</taxon>
        <taxon>Bacilli</taxon>
        <taxon>Bacillales</taxon>
        <taxon>Bacillaceae</taxon>
        <taxon>Tepidibacillus</taxon>
    </lineage>
</organism>
<dbReference type="GO" id="GO:0042158">
    <property type="term" value="P:lipoprotein biosynthetic process"/>
    <property type="evidence" value="ECO:0007669"/>
    <property type="project" value="UniProtKB-UniRule"/>
</dbReference>
<evidence type="ECO:0000256" key="5">
    <source>
        <dbReference type="ARBA" id="ARBA00022989"/>
    </source>
</evidence>
<comment type="function">
    <text evidence="7">Catalyzes the transfer of the diacylglyceryl group from phosphatidylglycerol to the sulfhydryl group of the N-terminal cysteine of a prolipoprotein, the first step in the formation of mature lipoproteins.</text>
</comment>
<reference evidence="8 9" key="1">
    <citation type="submission" date="2016-02" db="EMBL/GenBank/DDBJ databases">
        <title>Draft Genome for Tepidibacillus decaturensis nov. sp. Strain Z9, an Anaerobic, Moderately Thermophilic and Heterotrophic Bacterium from Deep Subsurface of the Illinois Basin, USA.</title>
        <authorList>
            <person name="Dong Y."/>
            <person name="Chang J.Y."/>
            <person name="Sanford R."/>
            <person name="Fouke B.W."/>
        </authorList>
    </citation>
    <scope>NUCLEOTIDE SEQUENCE [LARGE SCALE GENOMIC DNA]</scope>
    <source>
        <strain evidence="8 9">Z9</strain>
    </source>
</reference>
<feature type="transmembrane region" description="Helical" evidence="7">
    <location>
        <begin position="20"/>
        <end position="38"/>
    </location>
</feature>
<evidence type="ECO:0000256" key="6">
    <source>
        <dbReference type="ARBA" id="ARBA00023136"/>
    </source>
</evidence>
<dbReference type="AlphaFoldDB" id="A0A135L602"/>
<evidence type="ECO:0000256" key="1">
    <source>
        <dbReference type="ARBA" id="ARBA00007150"/>
    </source>
</evidence>
<dbReference type="GO" id="GO:0005886">
    <property type="term" value="C:plasma membrane"/>
    <property type="evidence" value="ECO:0007669"/>
    <property type="project" value="UniProtKB-SubCell"/>
</dbReference>
<feature type="transmembrane region" description="Helical" evidence="7">
    <location>
        <begin position="50"/>
        <end position="72"/>
    </location>
</feature>
<keyword evidence="6 7" id="KW-0472">Membrane</keyword>
<keyword evidence="9" id="KW-1185">Reference proteome</keyword>
<dbReference type="InterPro" id="IPR001640">
    <property type="entry name" value="Lgt"/>
</dbReference>
<feature type="binding site" evidence="7">
    <location>
        <position position="135"/>
    </location>
    <ligand>
        <name>a 1,2-diacyl-sn-glycero-3-phospho-(1'-sn-glycerol)</name>
        <dbReference type="ChEBI" id="CHEBI:64716"/>
    </ligand>
</feature>
<dbReference type="GO" id="GO:0008961">
    <property type="term" value="F:phosphatidylglycerol-prolipoprotein diacylglyceryl transferase activity"/>
    <property type="evidence" value="ECO:0007669"/>
    <property type="project" value="UniProtKB-UniRule"/>
</dbReference>
<evidence type="ECO:0000313" key="8">
    <source>
        <dbReference type="EMBL" id="KXG44412.1"/>
    </source>
</evidence>
<dbReference type="PROSITE" id="PS01311">
    <property type="entry name" value="LGT"/>
    <property type="match status" value="1"/>
</dbReference>
<comment type="pathway">
    <text evidence="7">Protein modification; lipoprotein biosynthesis (diacylglyceryl transfer).</text>
</comment>
<dbReference type="EMBL" id="LSKU01000001">
    <property type="protein sequence ID" value="KXG44412.1"/>
    <property type="molecule type" value="Genomic_DNA"/>
</dbReference>
<dbReference type="RefSeq" id="WP_068726124.1">
    <property type="nucleotide sequence ID" value="NZ_LSKU01000001.1"/>
</dbReference>
<protein>
    <recommendedName>
        <fullName evidence="7">Phosphatidylglycerol--prolipoprotein diacylglyceryl transferase</fullName>
        <ecNumber evidence="7">2.5.1.145</ecNumber>
    </recommendedName>
</protein>
<comment type="catalytic activity">
    <reaction evidence="7">
        <text>L-cysteinyl-[prolipoprotein] + a 1,2-diacyl-sn-glycero-3-phospho-(1'-sn-glycerol) = an S-1,2-diacyl-sn-glyceryl-L-cysteinyl-[prolipoprotein] + sn-glycerol 1-phosphate + H(+)</text>
        <dbReference type="Rhea" id="RHEA:56712"/>
        <dbReference type="Rhea" id="RHEA-COMP:14679"/>
        <dbReference type="Rhea" id="RHEA-COMP:14680"/>
        <dbReference type="ChEBI" id="CHEBI:15378"/>
        <dbReference type="ChEBI" id="CHEBI:29950"/>
        <dbReference type="ChEBI" id="CHEBI:57685"/>
        <dbReference type="ChEBI" id="CHEBI:64716"/>
        <dbReference type="ChEBI" id="CHEBI:140658"/>
        <dbReference type="EC" id="2.5.1.145"/>
    </reaction>
</comment>
<dbReference type="UniPathway" id="UPA00664"/>
<dbReference type="OrthoDB" id="871140at2"/>
<dbReference type="Proteomes" id="UP000070352">
    <property type="component" value="Unassembled WGS sequence"/>
</dbReference>
<feature type="transmembrane region" description="Helical" evidence="7">
    <location>
        <begin position="84"/>
        <end position="109"/>
    </location>
</feature>
<dbReference type="Pfam" id="PF01790">
    <property type="entry name" value="LGT"/>
    <property type="match status" value="1"/>
</dbReference>
<dbReference type="HAMAP" id="MF_01147">
    <property type="entry name" value="Lgt"/>
    <property type="match status" value="1"/>
</dbReference>
<comment type="subcellular location">
    <subcellularLocation>
        <location evidence="7">Cell membrane</location>
        <topology evidence="7">Multi-pass membrane protein</topology>
    </subcellularLocation>
</comment>
<keyword evidence="3 7" id="KW-0808">Transferase</keyword>
<keyword evidence="5 7" id="KW-1133">Transmembrane helix</keyword>
<sequence>MFTLAIDPIAFQLGPLKVHWYGIILGSAAIFGLLLALWESKRIGFNADLLMDLLIYAVPAAIIGARAYYVLFQWDYYSEHPEDIIAIWKGGLAIHGALIGSILTGYIFARVKNISFLKLADLVAPSILLGQAIGRWGNFMNQEAHGGPVSLEFLQNLHLPQFIIDQMNIGGVYYHPTFLYESIWNIIGVILLVWYRKKNPIQGMVFLSYFIWYSIGRFFIEGLRTDSLAFDGPTWLASLMKILWSPMAIYFEPGEMAYGNVRIAQLIGVVLILLALVAMWIRKYKTVRPARYED</sequence>
<name>A0A135L602_9BACI</name>
<dbReference type="EC" id="2.5.1.145" evidence="7"/>
<comment type="similarity">
    <text evidence="1 7">Belongs to the Lgt family.</text>
</comment>
<feature type="transmembrane region" description="Helical" evidence="7">
    <location>
        <begin position="263"/>
        <end position="281"/>
    </location>
</feature>
<dbReference type="NCBIfam" id="TIGR00544">
    <property type="entry name" value="lgt"/>
    <property type="match status" value="1"/>
</dbReference>
<evidence type="ECO:0000256" key="2">
    <source>
        <dbReference type="ARBA" id="ARBA00022475"/>
    </source>
</evidence>
<comment type="caution">
    <text evidence="8">The sequence shown here is derived from an EMBL/GenBank/DDBJ whole genome shotgun (WGS) entry which is preliminary data.</text>
</comment>
<proteinExistence type="inferred from homology"/>
<gene>
    <name evidence="7" type="primary">lgt</name>
    <name evidence="8" type="ORF">U473_10620</name>
</gene>
<keyword evidence="4 7" id="KW-0812">Transmembrane</keyword>